<sequence>MFQHAEYTATQIYVRSARSTLSVLLDTLTKGNDPDRMKGALYVLGDKGIMSYALADEGFHTKSLVSLLECQHEEKPSIQKLINNFALECLTHLHEDVLHTDAYSLQTAPAVDDALTSLQQGFSPAFIPKSLLDDALSKMPIRVAKRNAIYEQTITSILEIASRPNTHVRLVRAKT</sequence>
<gene>
    <name evidence="1" type="ORF">BT96DRAFT_1074301</name>
</gene>
<evidence type="ECO:0000313" key="2">
    <source>
        <dbReference type="Proteomes" id="UP000799118"/>
    </source>
</evidence>
<evidence type="ECO:0008006" key="3">
    <source>
        <dbReference type="Google" id="ProtNLM"/>
    </source>
</evidence>
<organism evidence="1 2">
    <name type="scientific">Gymnopus androsaceus JB14</name>
    <dbReference type="NCBI Taxonomy" id="1447944"/>
    <lineage>
        <taxon>Eukaryota</taxon>
        <taxon>Fungi</taxon>
        <taxon>Dikarya</taxon>
        <taxon>Basidiomycota</taxon>
        <taxon>Agaricomycotina</taxon>
        <taxon>Agaricomycetes</taxon>
        <taxon>Agaricomycetidae</taxon>
        <taxon>Agaricales</taxon>
        <taxon>Marasmiineae</taxon>
        <taxon>Omphalotaceae</taxon>
        <taxon>Gymnopus</taxon>
    </lineage>
</organism>
<dbReference type="Proteomes" id="UP000799118">
    <property type="component" value="Unassembled WGS sequence"/>
</dbReference>
<dbReference type="AlphaFoldDB" id="A0A6A4GSL0"/>
<name>A0A6A4GSL0_9AGAR</name>
<keyword evidence="2" id="KW-1185">Reference proteome</keyword>
<dbReference type="OrthoDB" id="17907at2759"/>
<evidence type="ECO:0000313" key="1">
    <source>
        <dbReference type="EMBL" id="KAE9388310.1"/>
    </source>
</evidence>
<proteinExistence type="predicted"/>
<reference evidence="1" key="1">
    <citation type="journal article" date="2019" name="Environ. Microbiol.">
        <title>Fungal ecological strategies reflected in gene transcription - a case study of two litter decomposers.</title>
        <authorList>
            <person name="Barbi F."/>
            <person name="Kohler A."/>
            <person name="Barry K."/>
            <person name="Baskaran P."/>
            <person name="Daum C."/>
            <person name="Fauchery L."/>
            <person name="Ihrmark K."/>
            <person name="Kuo A."/>
            <person name="LaButti K."/>
            <person name="Lipzen A."/>
            <person name="Morin E."/>
            <person name="Grigoriev I.V."/>
            <person name="Henrissat B."/>
            <person name="Lindahl B."/>
            <person name="Martin F."/>
        </authorList>
    </citation>
    <scope>NUCLEOTIDE SEQUENCE</scope>
    <source>
        <strain evidence="1">JB14</strain>
    </source>
</reference>
<accession>A0A6A4GSL0</accession>
<dbReference type="EMBL" id="ML769751">
    <property type="protein sequence ID" value="KAE9388310.1"/>
    <property type="molecule type" value="Genomic_DNA"/>
</dbReference>
<protein>
    <recommendedName>
        <fullName evidence="3">ARM repeat-containing protein</fullName>
    </recommendedName>
</protein>